<evidence type="ECO:0000256" key="7">
    <source>
        <dbReference type="ARBA" id="ARBA00022723"/>
    </source>
</evidence>
<feature type="transmembrane region" description="Helical" evidence="12">
    <location>
        <begin position="180"/>
        <end position="207"/>
    </location>
</feature>
<reference evidence="14" key="1">
    <citation type="journal article" date="2019" name="Int. J. Syst. Evol. Microbiol.">
        <title>The Global Catalogue of Microorganisms (GCM) 10K type strain sequencing project: providing services to taxonomists for standard genome sequencing and annotation.</title>
        <authorList>
            <consortium name="The Broad Institute Genomics Platform"/>
            <consortium name="The Broad Institute Genome Sequencing Center for Infectious Disease"/>
            <person name="Wu L."/>
            <person name="Ma J."/>
        </authorList>
    </citation>
    <scope>NUCLEOTIDE SEQUENCE [LARGE SCALE GENOMIC DNA]</scope>
    <source>
        <strain evidence="14">JCM 16704</strain>
    </source>
</reference>
<evidence type="ECO:0000256" key="6">
    <source>
        <dbReference type="ARBA" id="ARBA00022692"/>
    </source>
</evidence>
<evidence type="ECO:0000256" key="4">
    <source>
        <dbReference type="ARBA" id="ARBA00022475"/>
    </source>
</evidence>
<keyword evidence="7 12" id="KW-0479">Metal-binding</keyword>
<feature type="transmembrane region" description="Helical" evidence="12">
    <location>
        <begin position="12"/>
        <end position="40"/>
    </location>
</feature>
<dbReference type="Pfam" id="PF01654">
    <property type="entry name" value="Cyt_bd_oxida_I"/>
    <property type="match status" value="1"/>
</dbReference>
<keyword evidence="14" id="KW-1185">Reference proteome</keyword>
<dbReference type="Proteomes" id="UP001500101">
    <property type="component" value="Unassembled WGS sequence"/>
</dbReference>
<evidence type="ECO:0000256" key="11">
    <source>
        <dbReference type="ARBA" id="ARBA00023136"/>
    </source>
</evidence>
<evidence type="ECO:0000313" key="14">
    <source>
        <dbReference type="Proteomes" id="UP001500101"/>
    </source>
</evidence>
<evidence type="ECO:0000256" key="5">
    <source>
        <dbReference type="ARBA" id="ARBA00022617"/>
    </source>
</evidence>
<feature type="transmembrane region" description="Helical" evidence="12">
    <location>
        <begin position="406"/>
        <end position="427"/>
    </location>
</feature>
<dbReference type="InterPro" id="IPR002585">
    <property type="entry name" value="Cyt-d_ubiquinol_oxidase_su_1"/>
</dbReference>
<feature type="transmembrane region" description="Helical" evidence="12">
    <location>
        <begin position="60"/>
        <end position="81"/>
    </location>
</feature>
<organism evidence="13 14">
    <name type="scientific">Sphingobacterium kyonggiense</name>
    <dbReference type="NCBI Taxonomy" id="714075"/>
    <lineage>
        <taxon>Bacteria</taxon>
        <taxon>Pseudomonadati</taxon>
        <taxon>Bacteroidota</taxon>
        <taxon>Sphingobacteriia</taxon>
        <taxon>Sphingobacteriales</taxon>
        <taxon>Sphingobacteriaceae</taxon>
        <taxon>Sphingobacterium</taxon>
    </lineage>
</organism>
<protein>
    <submittedName>
        <fullName evidence="13">Cytochrome ubiquinol oxidase subunit I</fullName>
    </submittedName>
</protein>
<evidence type="ECO:0000256" key="8">
    <source>
        <dbReference type="ARBA" id="ARBA00022982"/>
    </source>
</evidence>
<dbReference type="PIRSF" id="PIRSF006446">
    <property type="entry name" value="Cyt_quinol_oxidase_1"/>
    <property type="match status" value="1"/>
</dbReference>
<dbReference type="RefSeq" id="WP_344675197.1">
    <property type="nucleotide sequence ID" value="NZ_BAAAZI010000011.1"/>
</dbReference>
<sequence>MELLAVELLSRWQFGFTAAIHILFPSISIGLSFWLVYWYYRYLKTENEAYLKLYNFWKKIFAVGFGLGIVSGTVMTFEFGLNWSRYAHAVGPILGVIISMEVITAFFLEAGFIGIMLYAGKRVSKKVMFLATCMVALGTLMSMTWIMSANSWMQTPGGYEFVNGQFLPKDWMAIIFNKSFVIRLLHIVLGVALTSTLVVNGVSAYYLLKKKDVYIHRRVFNQAMVFLTILIPFQLYVGDETALLIGLEGGQTGKLLALEGHFNDESADWLIAIDANQKEQKNNWQFGIPKLGGLLINKDPNKPIPGLNNVPVENQPPVNTIFYTFRIMFFIAILIYIFVFAGLFARVRGTFFTSKFLQKFAVYMSPIGFVAIVCGWLTAEIGRQPFVVYGLLRTDEAYSMLTEKQVAITLSMIILIYAFAIIMYLRYFQKQVRVGLK</sequence>
<gene>
    <name evidence="13" type="ORF">GCM10022216_26100</name>
</gene>
<dbReference type="PANTHER" id="PTHR30365:SF14">
    <property type="entry name" value="CYTOCHROME BD MENAQUINOL OXIDASE SUBUNIT I-RELATED"/>
    <property type="match status" value="1"/>
</dbReference>
<dbReference type="PANTHER" id="PTHR30365">
    <property type="entry name" value="CYTOCHROME D UBIQUINOL OXIDASE"/>
    <property type="match status" value="1"/>
</dbReference>
<evidence type="ECO:0000256" key="1">
    <source>
        <dbReference type="ARBA" id="ARBA00004651"/>
    </source>
</evidence>
<comment type="similarity">
    <text evidence="2 12">Belongs to the cytochrome ubiquinol oxidase subunit 1 family.</text>
</comment>
<proteinExistence type="inferred from homology"/>
<keyword evidence="10 12" id="KW-0408">Iron</keyword>
<feature type="transmembrane region" description="Helical" evidence="12">
    <location>
        <begin position="321"/>
        <end position="344"/>
    </location>
</feature>
<keyword evidence="3 12" id="KW-0813">Transport</keyword>
<evidence type="ECO:0000256" key="9">
    <source>
        <dbReference type="ARBA" id="ARBA00022989"/>
    </source>
</evidence>
<dbReference type="EMBL" id="BAAAZI010000011">
    <property type="protein sequence ID" value="GAA4143822.1"/>
    <property type="molecule type" value="Genomic_DNA"/>
</dbReference>
<evidence type="ECO:0000313" key="13">
    <source>
        <dbReference type="EMBL" id="GAA4143822.1"/>
    </source>
</evidence>
<evidence type="ECO:0000256" key="2">
    <source>
        <dbReference type="ARBA" id="ARBA00009819"/>
    </source>
</evidence>
<keyword evidence="11 12" id="KW-0472">Membrane</keyword>
<keyword evidence="8 12" id="KW-0249">Electron transport</keyword>
<feature type="transmembrane region" description="Helical" evidence="12">
    <location>
        <begin position="219"/>
        <end position="237"/>
    </location>
</feature>
<accession>A0ABP7YZ94</accession>
<keyword evidence="6 12" id="KW-0812">Transmembrane</keyword>
<feature type="transmembrane region" description="Helical" evidence="12">
    <location>
        <begin position="356"/>
        <end position="379"/>
    </location>
</feature>
<evidence type="ECO:0000256" key="10">
    <source>
        <dbReference type="ARBA" id="ARBA00023004"/>
    </source>
</evidence>
<name>A0ABP7YZ94_9SPHI</name>
<comment type="caution">
    <text evidence="13">The sequence shown here is derived from an EMBL/GenBank/DDBJ whole genome shotgun (WGS) entry which is preliminary data.</text>
</comment>
<feature type="transmembrane region" description="Helical" evidence="12">
    <location>
        <begin position="93"/>
        <end position="120"/>
    </location>
</feature>
<evidence type="ECO:0000256" key="3">
    <source>
        <dbReference type="ARBA" id="ARBA00022448"/>
    </source>
</evidence>
<keyword evidence="4 12" id="KW-1003">Cell membrane</keyword>
<keyword evidence="9 12" id="KW-1133">Transmembrane helix</keyword>
<keyword evidence="5 12" id="KW-0349">Heme</keyword>
<feature type="transmembrane region" description="Helical" evidence="12">
    <location>
        <begin position="127"/>
        <end position="147"/>
    </location>
</feature>
<evidence type="ECO:0000256" key="12">
    <source>
        <dbReference type="PIRNR" id="PIRNR006446"/>
    </source>
</evidence>
<comment type="subcellular location">
    <subcellularLocation>
        <location evidence="1">Cell membrane</location>
        <topology evidence="1">Multi-pass membrane protein</topology>
    </subcellularLocation>
</comment>